<accession>A0A5N5L3D4</accession>
<dbReference type="Proteomes" id="UP000327468">
    <property type="component" value="Chromosome 20"/>
</dbReference>
<sequence>MERPAAEVMEQFPFLGVPQLMLHEMTMRFGTDLVTTEGLVRNAALILLPALFKENASFLYCVDSEHKGPTPTIVFNGSPDPLKAESVSIIMDNIT</sequence>
<protein>
    <submittedName>
        <fullName evidence="1">Uncharacterized protein</fullName>
    </submittedName>
</protein>
<evidence type="ECO:0000313" key="2">
    <source>
        <dbReference type="Proteomes" id="UP000327468"/>
    </source>
</evidence>
<name>A0A5N5L3D4_PANHP</name>
<keyword evidence="2" id="KW-1185">Reference proteome</keyword>
<organism evidence="1 2">
    <name type="scientific">Pangasianodon hypophthalmus</name>
    <name type="common">Striped catfish</name>
    <name type="synonym">Helicophagus hypophthalmus</name>
    <dbReference type="NCBI Taxonomy" id="310915"/>
    <lineage>
        <taxon>Eukaryota</taxon>
        <taxon>Metazoa</taxon>
        <taxon>Chordata</taxon>
        <taxon>Craniata</taxon>
        <taxon>Vertebrata</taxon>
        <taxon>Euteleostomi</taxon>
        <taxon>Actinopterygii</taxon>
        <taxon>Neopterygii</taxon>
        <taxon>Teleostei</taxon>
        <taxon>Ostariophysi</taxon>
        <taxon>Siluriformes</taxon>
        <taxon>Pangasiidae</taxon>
        <taxon>Pangasianodon</taxon>
    </lineage>
</organism>
<reference evidence="1 2" key="1">
    <citation type="submission" date="2019-06" db="EMBL/GenBank/DDBJ databases">
        <title>A chromosome-scale genome assembly of the striped catfish, Pangasianodon hypophthalmus.</title>
        <authorList>
            <person name="Wen M."/>
            <person name="Zahm M."/>
            <person name="Roques C."/>
            <person name="Cabau C."/>
            <person name="Klopp C."/>
            <person name="Donnadieu C."/>
            <person name="Jouanno E."/>
            <person name="Avarre J.-C."/>
            <person name="Campet M."/>
            <person name="Ha T.T.T."/>
            <person name="Dugue R."/>
            <person name="Lampietro C."/>
            <person name="Louis A."/>
            <person name="Herpin A."/>
            <person name="Echchiki A."/>
            <person name="Berthelot C."/>
            <person name="Parey E."/>
            <person name="Roest-Crollius H."/>
            <person name="Braasch I."/>
            <person name="Postlethwait J."/>
            <person name="Bobe J."/>
            <person name="Montfort J."/>
            <person name="Bouchez O."/>
            <person name="Begum T."/>
            <person name="Schartl M."/>
            <person name="Guiguen Y."/>
        </authorList>
    </citation>
    <scope>NUCLEOTIDE SEQUENCE [LARGE SCALE GENOMIC DNA]</scope>
    <source>
        <strain evidence="1 2">Indonesia</strain>
        <tissue evidence="1">Blood</tissue>
    </source>
</reference>
<evidence type="ECO:0000313" key="1">
    <source>
        <dbReference type="EMBL" id="KAB5536988.1"/>
    </source>
</evidence>
<gene>
    <name evidence="1" type="ORF">PHYPO_G00113620</name>
</gene>
<comment type="caution">
    <text evidence="1">The sequence shown here is derived from an EMBL/GenBank/DDBJ whole genome shotgun (WGS) entry which is preliminary data.</text>
</comment>
<dbReference type="EMBL" id="VFJC01000021">
    <property type="protein sequence ID" value="KAB5536988.1"/>
    <property type="molecule type" value="Genomic_DNA"/>
</dbReference>
<proteinExistence type="predicted"/>
<dbReference type="AlphaFoldDB" id="A0A5N5L3D4"/>